<proteinExistence type="predicted"/>
<accession>A0ABN9TWF9</accession>
<name>A0ABN9TWF9_9DINO</name>
<evidence type="ECO:0000313" key="1">
    <source>
        <dbReference type="EMBL" id="CAK0850632.1"/>
    </source>
</evidence>
<organism evidence="1 2">
    <name type="scientific">Prorocentrum cordatum</name>
    <dbReference type="NCBI Taxonomy" id="2364126"/>
    <lineage>
        <taxon>Eukaryota</taxon>
        <taxon>Sar</taxon>
        <taxon>Alveolata</taxon>
        <taxon>Dinophyceae</taxon>
        <taxon>Prorocentrales</taxon>
        <taxon>Prorocentraceae</taxon>
        <taxon>Prorocentrum</taxon>
    </lineage>
</organism>
<dbReference type="EMBL" id="CAUYUJ010015169">
    <property type="protein sequence ID" value="CAK0850632.1"/>
    <property type="molecule type" value="Genomic_DNA"/>
</dbReference>
<keyword evidence="2" id="KW-1185">Reference proteome</keyword>
<protein>
    <submittedName>
        <fullName evidence="1">Uncharacterized protein</fullName>
    </submittedName>
</protein>
<evidence type="ECO:0000313" key="2">
    <source>
        <dbReference type="Proteomes" id="UP001189429"/>
    </source>
</evidence>
<comment type="caution">
    <text evidence="1">The sequence shown here is derived from an EMBL/GenBank/DDBJ whole genome shotgun (WGS) entry which is preliminary data.</text>
</comment>
<dbReference type="Proteomes" id="UP001189429">
    <property type="component" value="Unassembled WGS sequence"/>
</dbReference>
<reference evidence="1" key="1">
    <citation type="submission" date="2023-10" db="EMBL/GenBank/DDBJ databases">
        <authorList>
            <person name="Chen Y."/>
            <person name="Shah S."/>
            <person name="Dougan E. K."/>
            <person name="Thang M."/>
            <person name="Chan C."/>
        </authorList>
    </citation>
    <scope>NUCLEOTIDE SEQUENCE [LARGE SCALE GENOMIC DNA]</scope>
</reference>
<gene>
    <name evidence="1" type="ORF">PCOR1329_LOCUS42996</name>
</gene>
<sequence>MRCRQPPPLPSRHEVTIRVPPELPELRAELREFMLVLCASGGAWSGRSLESCSSQERSINNNAHRAVSSPPRPMGAHPSHALLRVVAEAQQLGGACADTYFVAVNITGRWAGPEARAHGTGDGRRGLVFHADGDAAARPDAAWMSFGTVSLKVVHGRTRAGAAYLNLYARNLLKAGYLVGGLLGEDDHTEVATPSSNCNRVVSLLSVRGRLL</sequence>